<dbReference type="InterPro" id="IPR000182">
    <property type="entry name" value="GNAT_dom"/>
</dbReference>
<keyword evidence="3" id="KW-1185">Reference proteome</keyword>
<dbReference type="CDD" id="cd04301">
    <property type="entry name" value="NAT_SF"/>
    <property type="match status" value="1"/>
</dbReference>
<sequence length="185" mass="21877">MKEDITYRIVHRNEIEQYHKLRLCCLKDFPQNFGTLYEDQLESSNFKFDKVILQNNNTDFLMGAFKKEKLIGICGFIHEKRTKNSHLGEVSSMYVSPRYSGMKIGQTLLLNTIKLAFDNIEILEQIKIAVVERNKAALYMYTKIGFVEYGRFQDYFKYGENYETLIYMKFKKYQSEIFPSFPTGT</sequence>
<dbReference type="SUPFAM" id="SSF55729">
    <property type="entry name" value="Acyl-CoA N-acyltransferases (Nat)"/>
    <property type="match status" value="1"/>
</dbReference>
<dbReference type="Gene3D" id="3.40.630.30">
    <property type="match status" value="1"/>
</dbReference>
<feature type="domain" description="N-acetyltransferase" evidence="1">
    <location>
        <begin position="5"/>
        <end position="173"/>
    </location>
</feature>
<dbReference type="Pfam" id="PF00583">
    <property type="entry name" value="Acetyltransf_1"/>
    <property type="match status" value="1"/>
</dbReference>
<dbReference type="EMBL" id="JAERTY010000008">
    <property type="protein sequence ID" value="MBL1409918.1"/>
    <property type="molecule type" value="Genomic_DNA"/>
</dbReference>
<comment type="caution">
    <text evidence="2">The sequence shown here is derived from an EMBL/GenBank/DDBJ whole genome shotgun (WGS) entry which is preliminary data.</text>
</comment>
<proteinExistence type="predicted"/>
<dbReference type="PROSITE" id="PS51186">
    <property type="entry name" value="GNAT"/>
    <property type="match status" value="1"/>
</dbReference>
<evidence type="ECO:0000313" key="2">
    <source>
        <dbReference type="EMBL" id="MBL1409918.1"/>
    </source>
</evidence>
<name>A0ABS1R5D7_9SPHI</name>
<gene>
    <name evidence="2" type="ORF">JKG61_14260</name>
</gene>
<organism evidence="2 3">
    <name type="scientific">Sphingobacterium faecale</name>
    <dbReference type="NCBI Taxonomy" id="2803775"/>
    <lineage>
        <taxon>Bacteria</taxon>
        <taxon>Pseudomonadati</taxon>
        <taxon>Bacteroidota</taxon>
        <taxon>Sphingobacteriia</taxon>
        <taxon>Sphingobacteriales</taxon>
        <taxon>Sphingobacteriaceae</taxon>
        <taxon>Sphingobacterium</taxon>
    </lineage>
</organism>
<protein>
    <submittedName>
        <fullName evidence="2">GNAT family N-acetyltransferase</fullName>
    </submittedName>
</protein>
<dbReference type="RefSeq" id="WP_202103632.1">
    <property type="nucleotide sequence ID" value="NZ_JAERTY010000008.1"/>
</dbReference>
<dbReference type="InterPro" id="IPR016181">
    <property type="entry name" value="Acyl_CoA_acyltransferase"/>
</dbReference>
<reference evidence="2 3" key="1">
    <citation type="submission" date="2021-01" db="EMBL/GenBank/DDBJ databases">
        <title>C459-1 draft genome sequence.</title>
        <authorList>
            <person name="Zhang X.-F."/>
        </authorList>
    </citation>
    <scope>NUCLEOTIDE SEQUENCE [LARGE SCALE GENOMIC DNA]</scope>
    <source>
        <strain evidence="3">C459-1</strain>
    </source>
</reference>
<evidence type="ECO:0000313" key="3">
    <source>
        <dbReference type="Proteomes" id="UP000625283"/>
    </source>
</evidence>
<dbReference type="Proteomes" id="UP000625283">
    <property type="component" value="Unassembled WGS sequence"/>
</dbReference>
<accession>A0ABS1R5D7</accession>
<evidence type="ECO:0000259" key="1">
    <source>
        <dbReference type="PROSITE" id="PS51186"/>
    </source>
</evidence>